<reference evidence="3 4" key="1">
    <citation type="submission" date="2018-10" db="EMBL/GenBank/DDBJ databases">
        <title>Marmoricola sp. 4Q3S-7 whole genome shotgun sequence.</title>
        <authorList>
            <person name="Li F."/>
        </authorList>
    </citation>
    <scope>NUCLEOTIDE SEQUENCE [LARGE SCALE GENOMIC DNA]</scope>
    <source>
        <strain evidence="3 4">4Q3S-7</strain>
    </source>
</reference>
<feature type="domain" description="TNT" evidence="2">
    <location>
        <begin position="166"/>
        <end position="259"/>
    </location>
</feature>
<feature type="region of interest" description="Disordered" evidence="1">
    <location>
        <begin position="1"/>
        <end position="47"/>
    </location>
</feature>
<name>A0A3L8P0H2_9ACTN</name>
<dbReference type="InterPro" id="IPR025331">
    <property type="entry name" value="TNT"/>
</dbReference>
<keyword evidence="4" id="KW-1185">Reference proteome</keyword>
<dbReference type="EMBL" id="RDBE01000007">
    <property type="protein sequence ID" value="RLV48940.1"/>
    <property type="molecule type" value="Genomic_DNA"/>
</dbReference>
<organism evidence="3 4">
    <name type="scientific">Nocardioides mangrovicus</name>
    <dbReference type="NCBI Taxonomy" id="2478913"/>
    <lineage>
        <taxon>Bacteria</taxon>
        <taxon>Bacillati</taxon>
        <taxon>Actinomycetota</taxon>
        <taxon>Actinomycetes</taxon>
        <taxon>Propionibacteriales</taxon>
        <taxon>Nocardioidaceae</taxon>
        <taxon>Nocardioides</taxon>
    </lineage>
</organism>
<dbReference type="AlphaFoldDB" id="A0A3L8P0H2"/>
<proteinExistence type="predicted"/>
<accession>A0A3L8P0H2</accession>
<evidence type="ECO:0000313" key="3">
    <source>
        <dbReference type="EMBL" id="RLV48940.1"/>
    </source>
</evidence>
<gene>
    <name evidence="3" type="ORF">D9V37_10120</name>
</gene>
<dbReference type="Pfam" id="PF14021">
    <property type="entry name" value="TNT"/>
    <property type="match status" value="1"/>
</dbReference>
<feature type="region of interest" description="Disordered" evidence="1">
    <location>
        <begin position="215"/>
        <end position="241"/>
    </location>
</feature>
<comment type="caution">
    <text evidence="3">The sequence shown here is derived from an EMBL/GenBank/DDBJ whole genome shotgun (WGS) entry which is preliminary data.</text>
</comment>
<sequence length="263" mass="28672">MPLGGPLREPHSTAGRAPRRDDLGHRRQRRPVGRRPDRPRPDPAVSDPARVLLKALRKAKLPAHAVLWTGVAVEGAPPPMDGPWVLTDVVDVGIAVGASARRVFRPYAVVDSVEAAARLAVNLVRHPASVEPLRYDPPDYERRGQVTAAAIRRRAEARSNATAPSELEVGDLLDSLEPETAHHLYPAATPFGQRSLPDTWSAVPHRVYEVRRPFADAHSDSRGPSESTVAPSFGQPGGGGQVVLDRPIRWYVDQGFLTELVRS</sequence>
<evidence type="ECO:0000313" key="4">
    <source>
        <dbReference type="Proteomes" id="UP000281708"/>
    </source>
</evidence>
<dbReference type="Proteomes" id="UP000281708">
    <property type="component" value="Unassembled WGS sequence"/>
</dbReference>
<dbReference type="GO" id="GO:0050135">
    <property type="term" value="F:NADP+ nucleosidase activity"/>
    <property type="evidence" value="ECO:0007669"/>
    <property type="project" value="InterPro"/>
</dbReference>
<protein>
    <submittedName>
        <fullName evidence="3">DUF4237 domain-containing protein</fullName>
    </submittedName>
</protein>
<evidence type="ECO:0000256" key="1">
    <source>
        <dbReference type="SAM" id="MobiDB-lite"/>
    </source>
</evidence>
<evidence type="ECO:0000259" key="2">
    <source>
        <dbReference type="Pfam" id="PF14021"/>
    </source>
</evidence>